<evidence type="ECO:0000313" key="1">
    <source>
        <dbReference type="Proteomes" id="UP000694864"/>
    </source>
</evidence>
<reference evidence="2" key="2">
    <citation type="submission" date="2025-08" db="UniProtKB">
        <authorList>
            <consortium name="RefSeq"/>
        </authorList>
    </citation>
    <scope>IDENTIFICATION</scope>
    <source>
        <tissue evidence="2">Leaf</tissue>
    </source>
</reference>
<dbReference type="Pfam" id="PF02992">
    <property type="entry name" value="Transposase_21"/>
    <property type="match status" value="1"/>
</dbReference>
<accession>A0ABM1R9A4</accession>
<evidence type="ECO:0000313" key="2">
    <source>
        <dbReference type="RefSeq" id="XP_019095592.1"/>
    </source>
</evidence>
<protein>
    <submittedName>
        <fullName evidence="2">Uncharacterized protein LOC104763200</fullName>
    </submittedName>
</protein>
<reference evidence="1" key="1">
    <citation type="journal article" date="2014" name="Nat. Commun.">
        <title>The emerging biofuel crop Camelina sativa retains a highly undifferentiated hexaploid genome structure.</title>
        <authorList>
            <person name="Kagale S."/>
            <person name="Koh C."/>
            <person name="Nixon J."/>
            <person name="Bollina V."/>
            <person name="Clarke W.E."/>
            <person name="Tuteja R."/>
            <person name="Spillane C."/>
            <person name="Robinson S.J."/>
            <person name="Links M.G."/>
            <person name="Clarke C."/>
            <person name="Higgins E.E."/>
            <person name="Huebert T."/>
            <person name="Sharpe A.G."/>
            <person name="Parkin I.A."/>
        </authorList>
    </citation>
    <scope>NUCLEOTIDE SEQUENCE [LARGE SCALE GENOMIC DNA]</scope>
    <source>
        <strain evidence="1">cv. DH55</strain>
    </source>
</reference>
<gene>
    <name evidence="2" type="primary">LOC104763200</name>
</gene>
<dbReference type="PANTHER" id="PTHR10775">
    <property type="entry name" value="OS08G0208400 PROTEIN"/>
    <property type="match status" value="1"/>
</dbReference>
<dbReference type="Proteomes" id="UP000694864">
    <property type="component" value="Chromosome 18"/>
</dbReference>
<keyword evidence="1" id="KW-1185">Reference proteome</keyword>
<organism evidence="1 2">
    <name type="scientific">Camelina sativa</name>
    <name type="common">False flax</name>
    <name type="synonym">Myagrum sativum</name>
    <dbReference type="NCBI Taxonomy" id="90675"/>
    <lineage>
        <taxon>Eukaryota</taxon>
        <taxon>Viridiplantae</taxon>
        <taxon>Streptophyta</taxon>
        <taxon>Embryophyta</taxon>
        <taxon>Tracheophyta</taxon>
        <taxon>Spermatophyta</taxon>
        <taxon>Magnoliopsida</taxon>
        <taxon>eudicotyledons</taxon>
        <taxon>Gunneridae</taxon>
        <taxon>Pentapetalae</taxon>
        <taxon>rosids</taxon>
        <taxon>malvids</taxon>
        <taxon>Brassicales</taxon>
        <taxon>Brassicaceae</taxon>
        <taxon>Camelineae</taxon>
        <taxon>Camelina</taxon>
    </lineage>
</organism>
<dbReference type="GeneID" id="104763200"/>
<name>A0ABM1R9A4_CAMSA</name>
<dbReference type="RefSeq" id="XP_019095592.1">
    <property type="nucleotide sequence ID" value="XM_019240047.1"/>
</dbReference>
<dbReference type="InterPro" id="IPR004242">
    <property type="entry name" value="Transposase_21"/>
</dbReference>
<proteinExistence type="predicted"/>
<dbReference type="PANTHER" id="PTHR10775:SF182">
    <property type="entry name" value="TRANSPOSON, EN_SPM-LIKE, TRANSPOSASE-ASSOCIATED DOMAIN PROTEIN-RELATED"/>
    <property type="match status" value="1"/>
</dbReference>
<sequence length="551" mass="63752">MVEKTWVHLNRADPRYERGAWNFVRSVTAGLGENAMIICPCIDCRNVDRHSAGTECRKNASQWNQENLGLFKAAEFIDEELVSQVDLSEVAEGDEKEADEFLAKLADAETPLYPGCANHSKLSAIVLLFRLNTQSGWSDRSFDLLLETLSQMLPKDNELLTSLYEVKKFLKSFDMGYDKIDACVNDCCLFRHQLQELDNCPKCKFSRWKINTRNGELKKGIPQKVLRYFPIIPRLKRMFRSEEMAKDLRWNFTNQSTDGKMRHPVDSVTWDQMNEKYPSFAAEERNIRLGLSTDGFNPFNMKNVNYSAWLVLLVNIMLTLLIHGPTQPGNNIDLYLEPMIEDLNHLWEKGELTYDAFSHTTFTLRAMLLWTIQDFPAYGNLARCKVKGQMGCPVCGKHTDSLWLSNCRKHVYMSHRKSLPSSHVYRGKKARFDGKSEHGRRSRILTGHNIYQILKNYKNDFGNVRVTGRKRKMKYCVDSASDTDDESEEEEEVDEEELYRWKKRSILFKLPYWKEMPVRHNLDVMHVERNVAASLVATLLHCGKSKDGVNA</sequence>